<dbReference type="GO" id="GO:0046872">
    <property type="term" value="F:metal ion binding"/>
    <property type="evidence" value="ECO:0007669"/>
    <property type="project" value="UniProtKB-KW"/>
</dbReference>
<dbReference type="GO" id="GO:0004326">
    <property type="term" value="F:tetrahydrofolylpolyglutamate synthase activity"/>
    <property type="evidence" value="ECO:0007669"/>
    <property type="project" value="UniProtKB-EC"/>
</dbReference>
<keyword evidence="4" id="KW-0479">Metal-binding</keyword>
<keyword evidence="6" id="KW-0067">ATP-binding</keyword>
<dbReference type="Pfam" id="PF02875">
    <property type="entry name" value="Mur_ligase_C"/>
    <property type="match status" value="1"/>
</dbReference>
<dbReference type="InterPro" id="IPR036565">
    <property type="entry name" value="Mur-like_cat_sf"/>
</dbReference>
<dbReference type="NCBIfam" id="TIGR01499">
    <property type="entry name" value="folC"/>
    <property type="match status" value="1"/>
</dbReference>
<dbReference type="EMBL" id="JAAXPO010000009">
    <property type="protein sequence ID" value="NKZ19078.1"/>
    <property type="molecule type" value="Genomic_DNA"/>
</dbReference>
<evidence type="ECO:0000256" key="2">
    <source>
        <dbReference type="ARBA" id="ARBA00013025"/>
    </source>
</evidence>
<keyword evidence="3" id="KW-0436">Ligase</keyword>
<dbReference type="InterPro" id="IPR004101">
    <property type="entry name" value="Mur_ligase_C"/>
</dbReference>
<sequence>MQNVAEAIAYIHSRPKGGQKESLARMRALLAALGNPQNNLPSAIHITGTNGKGSVATMTSNILRTAGYRTGLFMSPFITDFRERIQIDNALIPEQDLLTVTQQVATALVSLDAALAPDVPTEFEVLTAIMFTYFAQQDLTALVIEVGIGGLWDSTNVMPHAKVAVITSVGLDHQALLGPTLTDIAVQKAGIIHDDMAVVVGDLPDEAMAVMAQHALSPLIRGQRGGYVQGLPGSYQVQNTATAVAAVEAFDAHITPDQMQQGLAESQFAARFERIKPNVIIDGAHNVDGLTKLFEALQQLTPKPATITLIIGSLTDKNVTLAFDDILSDPRFDIILVPFVGPNGRHSLDISTAAKQHRVQTATDWQTAYQTCPAELIVFTGSLYFVSEVRGQICNK</sequence>
<evidence type="ECO:0000259" key="11">
    <source>
        <dbReference type="Pfam" id="PF08245"/>
    </source>
</evidence>
<dbReference type="InterPro" id="IPR013221">
    <property type="entry name" value="Mur_ligase_cen"/>
</dbReference>
<dbReference type="AlphaFoldDB" id="A0A846ZDI7"/>
<evidence type="ECO:0000259" key="10">
    <source>
        <dbReference type="Pfam" id="PF02875"/>
    </source>
</evidence>
<dbReference type="InterPro" id="IPR001645">
    <property type="entry name" value="Folylpolyglutamate_synth"/>
</dbReference>
<dbReference type="GO" id="GO:0005524">
    <property type="term" value="F:ATP binding"/>
    <property type="evidence" value="ECO:0007669"/>
    <property type="project" value="UniProtKB-KW"/>
</dbReference>
<dbReference type="InterPro" id="IPR018109">
    <property type="entry name" value="Folylpolyglutamate_synth_CS"/>
</dbReference>
<comment type="catalytic activity">
    <reaction evidence="9">
        <text>(6S)-5,6,7,8-tetrahydrofolyl-(gamma-L-Glu)(n) + L-glutamate + ATP = (6S)-5,6,7,8-tetrahydrofolyl-(gamma-L-Glu)(n+1) + ADP + phosphate + H(+)</text>
        <dbReference type="Rhea" id="RHEA:10580"/>
        <dbReference type="Rhea" id="RHEA-COMP:14738"/>
        <dbReference type="Rhea" id="RHEA-COMP:14740"/>
        <dbReference type="ChEBI" id="CHEBI:15378"/>
        <dbReference type="ChEBI" id="CHEBI:29985"/>
        <dbReference type="ChEBI" id="CHEBI:30616"/>
        <dbReference type="ChEBI" id="CHEBI:43474"/>
        <dbReference type="ChEBI" id="CHEBI:141005"/>
        <dbReference type="ChEBI" id="CHEBI:456216"/>
        <dbReference type="EC" id="6.3.2.17"/>
    </reaction>
</comment>
<dbReference type="RefSeq" id="WP_168677691.1">
    <property type="nucleotide sequence ID" value="NZ_BPKV01000011.1"/>
</dbReference>
<evidence type="ECO:0000256" key="6">
    <source>
        <dbReference type="ARBA" id="ARBA00022840"/>
    </source>
</evidence>
<dbReference type="PROSITE" id="PS01012">
    <property type="entry name" value="FOLYLPOLYGLU_SYNT_2"/>
    <property type="match status" value="1"/>
</dbReference>
<evidence type="ECO:0000256" key="5">
    <source>
        <dbReference type="ARBA" id="ARBA00022741"/>
    </source>
</evidence>
<protein>
    <recommendedName>
        <fullName evidence="2">tetrahydrofolate synthase</fullName>
        <ecNumber evidence="2">6.3.2.17</ecNumber>
    </recommendedName>
    <alternativeName>
        <fullName evidence="8">Tetrahydrofolylpolyglutamate synthase</fullName>
    </alternativeName>
</protein>
<evidence type="ECO:0000256" key="3">
    <source>
        <dbReference type="ARBA" id="ARBA00022598"/>
    </source>
</evidence>
<organism evidence="12 13">
    <name type="scientific">Leuconostoc holzapfelii</name>
    <dbReference type="NCBI Taxonomy" id="434464"/>
    <lineage>
        <taxon>Bacteria</taxon>
        <taxon>Bacillati</taxon>
        <taxon>Bacillota</taxon>
        <taxon>Bacilli</taxon>
        <taxon>Lactobacillales</taxon>
        <taxon>Lactobacillaceae</taxon>
        <taxon>Leuconostoc</taxon>
    </lineage>
</organism>
<dbReference type="Gene3D" id="3.40.1190.10">
    <property type="entry name" value="Mur-like, catalytic domain"/>
    <property type="match status" value="1"/>
</dbReference>
<dbReference type="PROSITE" id="PS01011">
    <property type="entry name" value="FOLYLPOLYGLU_SYNT_1"/>
    <property type="match status" value="1"/>
</dbReference>
<name>A0A846ZDI7_9LACO</name>
<dbReference type="Gene3D" id="3.90.190.20">
    <property type="entry name" value="Mur ligase, C-terminal domain"/>
    <property type="match status" value="1"/>
</dbReference>
<keyword evidence="7" id="KW-0460">Magnesium</keyword>
<evidence type="ECO:0000256" key="9">
    <source>
        <dbReference type="ARBA" id="ARBA00047493"/>
    </source>
</evidence>
<dbReference type="SUPFAM" id="SSF53623">
    <property type="entry name" value="MurD-like peptide ligases, catalytic domain"/>
    <property type="match status" value="1"/>
</dbReference>
<dbReference type="PANTHER" id="PTHR11136">
    <property type="entry name" value="FOLYLPOLYGLUTAMATE SYNTHASE-RELATED"/>
    <property type="match status" value="1"/>
</dbReference>
<accession>A0A846ZDI7</accession>
<evidence type="ECO:0000256" key="4">
    <source>
        <dbReference type="ARBA" id="ARBA00022723"/>
    </source>
</evidence>
<evidence type="ECO:0000256" key="8">
    <source>
        <dbReference type="ARBA" id="ARBA00030592"/>
    </source>
</evidence>
<gene>
    <name evidence="12" type="ORF">HF966_07820</name>
</gene>
<dbReference type="Pfam" id="PF08245">
    <property type="entry name" value="Mur_ligase_M"/>
    <property type="match status" value="1"/>
</dbReference>
<evidence type="ECO:0000256" key="1">
    <source>
        <dbReference type="ARBA" id="ARBA00008276"/>
    </source>
</evidence>
<proteinExistence type="inferred from homology"/>
<dbReference type="InterPro" id="IPR036615">
    <property type="entry name" value="Mur_ligase_C_dom_sf"/>
</dbReference>
<evidence type="ECO:0000256" key="7">
    <source>
        <dbReference type="ARBA" id="ARBA00022842"/>
    </source>
</evidence>
<comment type="caution">
    <text evidence="12">The sequence shown here is derived from an EMBL/GenBank/DDBJ whole genome shotgun (WGS) entry which is preliminary data.</text>
</comment>
<dbReference type="GO" id="GO:0008841">
    <property type="term" value="F:dihydrofolate synthase activity"/>
    <property type="evidence" value="ECO:0007669"/>
    <property type="project" value="TreeGrafter"/>
</dbReference>
<feature type="domain" description="Mur ligase C-terminal" evidence="10">
    <location>
        <begin position="271"/>
        <end position="382"/>
    </location>
</feature>
<reference evidence="12 13" key="1">
    <citation type="submission" date="2020-04" db="EMBL/GenBank/DDBJ databases">
        <title>MicrobeNet Type strains.</title>
        <authorList>
            <person name="Nicholson A.C."/>
        </authorList>
    </citation>
    <scope>NUCLEOTIDE SEQUENCE [LARGE SCALE GENOMIC DNA]</scope>
    <source>
        <strain evidence="12 13">CCUG 54536</strain>
    </source>
</reference>
<dbReference type="PIRSF" id="PIRSF001563">
    <property type="entry name" value="Folylpolyglu_synth"/>
    <property type="match status" value="1"/>
</dbReference>
<comment type="similarity">
    <text evidence="1">Belongs to the folylpolyglutamate synthase family.</text>
</comment>
<feature type="domain" description="Mur ligase central" evidence="11">
    <location>
        <begin position="46"/>
        <end position="200"/>
    </location>
</feature>
<evidence type="ECO:0000313" key="13">
    <source>
        <dbReference type="Proteomes" id="UP000590460"/>
    </source>
</evidence>
<keyword evidence="5" id="KW-0547">Nucleotide-binding</keyword>
<dbReference type="SUPFAM" id="SSF53244">
    <property type="entry name" value="MurD-like peptide ligases, peptide-binding domain"/>
    <property type="match status" value="1"/>
</dbReference>
<dbReference type="PANTHER" id="PTHR11136:SF0">
    <property type="entry name" value="DIHYDROFOLATE SYNTHETASE-RELATED"/>
    <property type="match status" value="1"/>
</dbReference>
<dbReference type="GO" id="GO:0005737">
    <property type="term" value="C:cytoplasm"/>
    <property type="evidence" value="ECO:0007669"/>
    <property type="project" value="TreeGrafter"/>
</dbReference>
<dbReference type="Proteomes" id="UP000590460">
    <property type="component" value="Unassembled WGS sequence"/>
</dbReference>
<evidence type="ECO:0000313" key="12">
    <source>
        <dbReference type="EMBL" id="NKZ19078.1"/>
    </source>
</evidence>
<dbReference type="EC" id="6.3.2.17" evidence="2"/>